<protein>
    <submittedName>
        <fullName evidence="4">Uncharacterized protein</fullName>
    </submittedName>
</protein>
<evidence type="ECO:0000256" key="2">
    <source>
        <dbReference type="SAM" id="MobiDB-lite"/>
    </source>
</evidence>
<keyword evidence="3" id="KW-0812">Transmembrane</keyword>
<feature type="region of interest" description="Disordered" evidence="2">
    <location>
        <begin position="329"/>
        <end position="354"/>
    </location>
</feature>
<evidence type="ECO:0000313" key="4">
    <source>
        <dbReference type="EMBL" id="KAH7645130.1"/>
    </source>
</evidence>
<feature type="compositionally biased region" description="Pro residues" evidence="2">
    <location>
        <begin position="334"/>
        <end position="343"/>
    </location>
</feature>
<feature type="compositionally biased region" description="Low complexity" evidence="2">
    <location>
        <begin position="256"/>
        <end position="267"/>
    </location>
</feature>
<feature type="compositionally biased region" description="Low complexity" evidence="2">
    <location>
        <begin position="479"/>
        <end position="490"/>
    </location>
</feature>
<dbReference type="EMBL" id="SDOV01000001">
    <property type="protein sequence ID" value="KAH7645130.1"/>
    <property type="molecule type" value="Genomic_DNA"/>
</dbReference>
<organism evidence="4">
    <name type="scientific">Dermatophagoides farinae</name>
    <name type="common">American house dust mite</name>
    <dbReference type="NCBI Taxonomy" id="6954"/>
    <lineage>
        <taxon>Eukaryota</taxon>
        <taxon>Metazoa</taxon>
        <taxon>Ecdysozoa</taxon>
        <taxon>Arthropoda</taxon>
        <taxon>Chelicerata</taxon>
        <taxon>Arachnida</taxon>
        <taxon>Acari</taxon>
        <taxon>Acariformes</taxon>
        <taxon>Sarcoptiformes</taxon>
        <taxon>Astigmata</taxon>
        <taxon>Psoroptidia</taxon>
        <taxon>Analgoidea</taxon>
        <taxon>Pyroglyphidae</taxon>
        <taxon>Dermatophagoidinae</taxon>
        <taxon>Dermatophagoides</taxon>
    </lineage>
</organism>
<sequence>MDLKISITKNPSSSTTTSNTQQRSSSTFNKSESNGPIVIPDNQQQQRQRNSEIIALPLIEEFQHFKIEINEHLQRLETLLERFKTIIRINYTIDNQEQLSPKMNTITPTSQSMKSTPSSLDMGGDDDLRNVLTDIDQHLSILKEIEQRNSFVCESFSREIRSRDEALLDKMRQITLMNHELATMQAKIQHLAMKNSHLENEIKYLKTASSVTNTEASSTPVGVNDLERIHHQIVMDQHHQQQGQGHGFSSSLIGCQGQQPSQQPLQSSSTIESKLMNNNGQSIQMERKFSEGYLSEVSIIPAAVRHKQQQQQQLDDEKTVDIDDDDQMMMLKPLIPPPPPPPLTQSSSSISKDNNQQKDAIYHDLLVQYRKIEQLIQQSRTYKISNYENVADKDVDGNSISSNDINTYIIDQQQQQQQEQQQQLPALILNNDGTTNESSSIDNNNDGKLAENEQSLNSTTPATVVEVPLTLSNHHQQHLESQNEQQQQQQDENEQQEQNEQEENMKNQQKSIDSIHYNQQQQQQQSSTTMIMDNENEDVVTTSIKAYEHFVKMQHDLETLMKKENEYRNRIMELEQENQRLDQKVKDDEFTLSDVQYELEILKHNYELEIESFSTAINERESLIEKLQQKMQSLKARYFKLDERLKMAAKSEIEFQTRIEELEGRLKYEELQKQTMIDSRLNEMEQKLHDEQNEYQMDINNLKTDLSCSESVAKELRSKIDELEASLKNMASAEFEDEFVYYKNQIDSLVKELDKEKQERQRQQEQFEQTIRSKDKHLDQCKEQMKKEKDSMIREKTEYEQRFRKMMAKLKSKENEIKQLQEKVVVLNEKFKPRPQRQRQQQQQQPDKSDNNENIDDQTNDGQLLAELALNEIKLTEMTTRLDDQQEQLRQMEQQLENERQRRRQLETFYLNSLNNNNNGDVDNYYHQRTLFTSLDDDYGNDGSDKNLIHNLNIQKNGKLQSMDFWQQDDHHHHFHSNNTNVYNPYSQSSLALSMDDHQQSLSSSSQPSYPGQELSLYTKMKRWLRRQKNILLFGSTRSKFNRIIIVVYLLLIHYLVFIYYSDKSHNQISGGHGQSPVINADDDHHQQQFVVDQNSDPFIMVKEDDDT</sequence>
<feature type="compositionally biased region" description="Polar residues" evidence="2">
    <location>
        <begin position="431"/>
        <end position="459"/>
    </location>
</feature>
<comment type="caution">
    <text evidence="4">The sequence shown here is derived from an EMBL/GenBank/DDBJ whole genome shotgun (WGS) entry which is preliminary data.</text>
</comment>
<feature type="region of interest" description="Disordered" evidence="2">
    <location>
        <begin position="474"/>
        <end position="509"/>
    </location>
</feature>
<proteinExistence type="predicted"/>
<feature type="region of interest" description="Disordered" evidence="2">
    <location>
        <begin position="760"/>
        <end position="791"/>
    </location>
</feature>
<dbReference type="PANTHER" id="PTHR46007:SF11">
    <property type="entry name" value="MEDIATOR OF RNA POLYMERASE II TRANSCRIPTION SUBUNIT 12"/>
    <property type="match status" value="1"/>
</dbReference>
<dbReference type="SUPFAM" id="SSF57997">
    <property type="entry name" value="Tropomyosin"/>
    <property type="match status" value="1"/>
</dbReference>
<keyword evidence="1" id="KW-0175">Coiled coil</keyword>
<feature type="region of interest" description="Disordered" evidence="2">
    <location>
        <begin position="1"/>
        <end position="48"/>
    </location>
</feature>
<name>A0A9D4SL62_DERFA</name>
<gene>
    <name evidence="4" type="ORF">HUG17_0668</name>
</gene>
<dbReference type="InterPro" id="IPR051647">
    <property type="entry name" value="Mediator_comp_sub12"/>
</dbReference>
<dbReference type="GO" id="GO:0045944">
    <property type="term" value="P:positive regulation of transcription by RNA polymerase II"/>
    <property type="evidence" value="ECO:0007669"/>
    <property type="project" value="TreeGrafter"/>
</dbReference>
<evidence type="ECO:0000256" key="1">
    <source>
        <dbReference type="SAM" id="Coils"/>
    </source>
</evidence>
<feature type="region of interest" description="Disordered" evidence="2">
    <location>
        <begin position="239"/>
        <end position="267"/>
    </location>
</feature>
<dbReference type="PANTHER" id="PTHR46007">
    <property type="entry name" value="MEDIATOR OF RNA POLYMERASE II TRANSCRIPTION SUBUNIT 12"/>
    <property type="match status" value="1"/>
</dbReference>
<feature type="region of interest" description="Disordered" evidence="2">
    <location>
        <begin position="830"/>
        <end position="858"/>
    </location>
</feature>
<dbReference type="GO" id="GO:0003713">
    <property type="term" value="F:transcription coactivator activity"/>
    <property type="evidence" value="ECO:0007669"/>
    <property type="project" value="TreeGrafter"/>
</dbReference>
<keyword evidence="3" id="KW-0472">Membrane</keyword>
<feature type="compositionally biased region" description="Low complexity" evidence="2">
    <location>
        <begin position="1"/>
        <end position="27"/>
    </location>
</feature>
<reference evidence="4" key="1">
    <citation type="submission" date="2020-06" db="EMBL/GenBank/DDBJ databases">
        <authorList>
            <person name="Ji K."/>
            <person name="Li J."/>
        </authorList>
    </citation>
    <scope>NUCLEOTIDE SEQUENCE</scope>
    <source>
        <strain evidence="4">JKM2019</strain>
        <tissue evidence="4">Whole body</tissue>
    </source>
</reference>
<feature type="compositionally biased region" description="Acidic residues" evidence="2">
    <location>
        <begin position="491"/>
        <end position="502"/>
    </location>
</feature>
<dbReference type="Proteomes" id="UP000828236">
    <property type="component" value="Unassembled WGS sequence"/>
</dbReference>
<accession>A0A9D4SL62</accession>
<dbReference type="GO" id="GO:0016592">
    <property type="term" value="C:mediator complex"/>
    <property type="evidence" value="ECO:0007669"/>
    <property type="project" value="TreeGrafter"/>
</dbReference>
<evidence type="ECO:0000256" key="3">
    <source>
        <dbReference type="SAM" id="Phobius"/>
    </source>
</evidence>
<keyword evidence="3" id="KW-1133">Transmembrane helix</keyword>
<feature type="coiled-coil region" evidence="1">
    <location>
        <begin position="875"/>
        <end position="909"/>
    </location>
</feature>
<feature type="coiled-coil region" evidence="1">
    <location>
        <begin position="557"/>
        <end position="644"/>
    </location>
</feature>
<reference evidence="4" key="2">
    <citation type="journal article" date="2021" name="World Allergy Organ. J.">
        <title>Chromosome-level assembly of Dermatophagoides farinae genome and transcriptome reveals two novel allergens Der f 37 and Der f 39.</title>
        <authorList>
            <person name="Chen J."/>
            <person name="Cai Z."/>
            <person name="Fan D."/>
            <person name="Hu J."/>
            <person name="Hou Y."/>
            <person name="He Y."/>
            <person name="Zhang Z."/>
            <person name="Zhao Z."/>
            <person name="Gao P."/>
            <person name="Hu W."/>
            <person name="Sun J."/>
            <person name="Li J."/>
            <person name="Ji K."/>
        </authorList>
    </citation>
    <scope>NUCLEOTIDE SEQUENCE</scope>
    <source>
        <strain evidence="4">JKM2019</strain>
    </source>
</reference>
<dbReference type="AlphaFoldDB" id="A0A9D4SL62"/>
<feature type="transmembrane region" description="Helical" evidence="3">
    <location>
        <begin position="1041"/>
        <end position="1061"/>
    </location>
</feature>
<feature type="region of interest" description="Disordered" evidence="2">
    <location>
        <begin position="430"/>
        <end position="459"/>
    </location>
</feature>